<dbReference type="Gene3D" id="2.30.60.10">
    <property type="entry name" value="Cyanovirin-N"/>
    <property type="match status" value="1"/>
</dbReference>
<dbReference type="Pfam" id="PF08881">
    <property type="entry name" value="CVNH"/>
    <property type="match status" value="1"/>
</dbReference>
<evidence type="ECO:0000259" key="2">
    <source>
        <dbReference type="SMART" id="SM01111"/>
    </source>
</evidence>
<dbReference type="AlphaFoldDB" id="S7PSC8"/>
<dbReference type="STRING" id="670483.S7PSC8"/>
<dbReference type="RefSeq" id="XP_007871229.1">
    <property type="nucleotide sequence ID" value="XM_007873038.1"/>
</dbReference>
<dbReference type="OMA" id="CESVSGT"/>
<dbReference type="InterPro" id="IPR011058">
    <property type="entry name" value="Cyanovirin-N"/>
</dbReference>
<dbReference type="InterPro" id="IPR036673">
    <property type="entry name" value="Cyanovirin-N_sf"/>
</dbReference>
<evidence type="ECO:0000256" key="1">
    <source>
        <dbReference type="SAM" id="SignalP"/>
    </source>
</evidence>
<dbReference type="HOGENOM" id="CLU_144945_1_0_1"/>
<gene>
    <name evidence="3" type="ORF">GLOTRDRAFT_134059</name>
</gene>
<reference evidence="3 4" key="1">
    <citation type="journal article" date="2012" name="Science">
        <title>The Paleozoic origin of enzymatic lignin decomposition reconstructed from 31 fungal genomes.</title>
        <authorList>
            <person name="Floudas D."/>
            <person name="Binder M."/>
            <person name="Riley R."/>
            <person name="Barry K."/>
            <person name="Blanchette R.A."/>
            <person name="Henrissat B."/>
            <person name="Martinez A.T."/>
            <person name="Otillar R."/>
            <person name="Spatafora J.W."/>
            <person name="Yadav J.S."/>
            <person name="Aerts A."/>
            <person name="Benoit I."/>
            <person name="Boyd A."/>
            <person name="Carlson A."/>
            <person name="Copeland A."/>
            <person name="Coutinho P.M."/>
            <person name="de Vries R.P."/>
            <person name="Ferreira P."/>
            <person name="Findley K."/>
            <person name="Foster B."/>
            <person name="Gaskell J."/>
            <person name="Glotzer D."/>
            <person name="Gorecki P."/>
            <person name="Heitman J."/>
            <person name="Hesse C."/>
            <person name="Hori C."/>
            <person name="Igarashi K."/>
            <person name="Jurgens J.A."/>
            <person name="Kallen N."/>
            <person name="Kersten P."/>
            <person name="Kohler A."/>
            <person name="Kuees U."/>
            <person name="Kumar T.K.A."/>
            <person name="Kuo A."/>
            <person name="LaButti K."/>
            <person name="Larrondo L.F."/>
            <person name="Lindquist E."/>
            <person name="Ling A."/>
            <person name="Lombard V."/>
            <person name="Lucas S."/>
            <person name="Lundell T."/>
            <person name="Martin R."/>
            <person name="McLaughlin D.J."/>
            <person name="Morgenstern I."/>
            <person name="Morin E."/>
            <person name="Murat C."/>
            <person name="Nagy L.G."/>
            <person name="Nolan M."/>
            <person name="Ohm R.A."/>
            <person name="Patyshakuliyeva A."/>
            <person name="Rokas A."/>
            <person name="Ruiz-Duenas F.J."/>
            <person name="Sabat G."/>
            <person name="Salamov A."/>
            <person name="Samejima M."/>
            <person name="Schmutz J."/>
            <person name="Slot J.C."/>
            <person name="St John F."/>
            <person name="Stenlid J."/>
            <person name="Sun H."/>
            <person name="Sun S."/>
            <person name="Syed K."/>
            <person name="Tsang A."/>
            <person name="Wiebenga A."/>
            <person name="Young D."/>
            <person name="Pisabarro A."/>
            <person name="Eastwood D.C."/>
            <person name="Martin F."/>
            <person name="Cullen D."/>
            <person name="Grigoriev I.V."/>
            <person name="Hibbett D.S."/>
        </authorList>
    </citation>
    <scope>NUCLEOTIDE SEQUENCE [LARGE SCALE GENOMIC DNA]</scope>
    <source>
        <strain evidence="3 4">ATCC 11539</strain>
    </source>
</reference>
<evidence type="ECO:0000313" key="3">
    <source>
        <dbReference type="EMBL" id="EPQ50318.1"/>
    </source>
</evidence>
<feature type="signal peptide" evidence="1">
    <location>
        <begin position="1"/>
        <end position="23"/>
    </location>
</feature>
<keyword evidence="4" id="KW-1185">Reference proteome</keyword>
<organism evidence="3 4">
    <name type="scientific">Gloeophyllum trabeum (strain ATCC 11539 / FP-39264 / Madison 617)</name>
    <name type="common">Brown rot fungus</name>
    <dbReference type="NCBI Taxonomy" id="670483"/>
    <lineage>
        <taxon>Eukaryota</taxon>
        <taxon>Fungi</taxon>
        <taxon>Dikarya</taxon>
        <taxon>Basidiomycota</taxon>
        <taxon>Agaricomycotina</taxon>
        <taxon>Agaricomycetes</taxon>
        <taxon>Gloeophyllales</taxon>
        <taxon>Gloeophyllaceae</taxon>
        <taxon>Gloeophyllum</taxon>
    </lineage>
</organism>
<dbReference type="GeneID" id="19302903"/>
<protein>
    <recommendedName>
        <fullName evidence="2">Cyanovirin-N domain-containing protein</fullName>
    </recommendedName>
</protein>
<dbReference type="OrthoDB" id="3068152at2759"/>
<evidence type="ECO:0000313" key="4">
    <source>
        <dbReference type="Proteomes" id="UP000030669"/>
    </source>
</evidence>
<proteinExistence type="predicted"/>
<name>S7PSC8_GLOTA</name>
<dbReference type="KEGG" id="gtr:GLOTRDRAFT_134059"/>
<dbReference type="Proteomes" id="UP000030669">
    <property type="component" value="Unassembled WGS sequence"/>
</dbReference>
<feature type="domain" description="Cyanovirin-N" evidence="2">
    <location>
        <begin position="37"/>
        <end position="122"/>
    </location>
</feature>
<accession>S7PSC8</accession>
<sequence>MKFSSTLAASTVAFLLQLQLTSASLTDCTSGYVSDYSYFTTCYNSAGDAVDSAINLDKCVANDGGQLTCAHNGYFSSTCSGCEIAAGIEFMECYCGDGHGGEPASIVDLGDCVTIKNGILTC</sequence>
<feature type="chain" id="PRO_5004555669" description="Cyanovirin-N domain-containing protein" evidence="1">
    <location>
        <begin position="24"/>
        <end position="122"/>
    </location>
</feature>
<dbReference type="SMART" id="SM01111">
    <property type="entry name" value="CVNH"/>
    <property type="match status" value="1"/>
</dbReference>
<dbReference type="SUPFAM" id="SSF51322">
    <property type="entry name" value="Cyanovirin-N"/>
    <property type="match status" value="1"/>
</dbReference>
<dbReference type="EMBL" id="KB469318">
    <property type="protein sequence ID" value="EPQ50318.1"/>
    <property type="molecule type" value="Genomic_DNA"/>
</dbReference>
<keyword evidence="1" id="KW-0732">Signal</keyword>